<dbReference type="EMBL" id="NOKA02000003">
    <property type="protein sequence ID" value="RDY32616.1"/>
    <property type="molecule type" value="Genomic_DNA"/>
</dbReference>
<dbReference type="InterPro" id="IPR033932">
    <property type="entry name" value="YtcJ-like"/>
</dbReference>
<evidence type="ECO:0000259" key="1">
    <source>
        <dbReference type="Pfam" id="PF07969"/>
    </source>
</evidence>
<gene>
    <name evidence="2" type="ORF">CG710_004100</name>
</gene>
<keyword evidence="3" id="KW-1185">Reference proteome</keyword>
<evidence type="ECO:0000313" key="2">
    <source>
        <dbReference type="EMBL" id="RDY32616.1"/>
    </source>
</evidence>
<dbReference type="Gene3D" id="3.10.310.70">
    <property type="match status" value="1"/>
</dbReference>
<dbReference type="CDD" id="cd01300">
    <property type="entry name" value="YtcJ_like"/>
    <property type="match status" value="1"/>
</dbReference>
<sequence>MKRIIYYNAQIITMEESQPNAEAVLIEEGRIKAVGSNQDILSFKEEDTFIIDLEQKTILPGFIDSHSHISSIAFHMLMVNVGPSQCKSVEDIVEVLKQAYQEEKPKKAEWLIGRDYDNTLLEGSRHPTKYDLNKISTSVPIIIFHASGHCAVLNSPALKEFGYAGKEFKVPSGGMVELRNGDTTGLIKENALFEKDRIPYPSLEKIIHSLKKAVNEYVSYGITTAQDAKTGKIEYILLKNLSEMQLLDIDIISYVTKEAASKYWSSLSNPLTNYKSHYRIGGYKILIDGAPHLKTAWLSEPYYIVPTGKVKNYRGFPNSTDEEVFRECKSCIDNNWQINAHCNGDAACDQFINAYKRALKETQSQAKLRPVIVHAQIIRDDQLDEMKKIGMIPTFFLDHIYYGGDYHYESVLGAKRAMRMSPLKSAMERKMVFTMHQDAPVIPPNVLFSVHNAVNRITQNGRILGEEQRISVEEALKAVTTYAAYQIFEEESKGSIKPGKLADLVILNENPTKIEKDKIKDIQIIETIKEGVTVYKKDCKD</sequence>
<dbReference type="InterPro" id="IPR013108">
    <property type="entry name" value="Amidohydro_3"/>
</dbReference>
<dbReference type="AlphaFoldDB" id="A0A371JIS2"/>
<dbReference type="SUPFAM" id="SSF51556">
    <property type="entry name" value="Metallo-dependent hydrolases"/>
    <property type="match status" value="1"/>
</dbReference>
<evidence type="ECO:0000313" key="3">
    <source>
        <dbReference type="Proteomes" id="UP000216411"/>
    </source>
</evidence>
<dbReference type="PANTHER" id="PTHR22642">
    <property type="entry name" value="IMIDAZOLONEPROPIONASE"/>
    <property type="match status" value="1"/>
</dbReference>
<dbReference type="GO" id="GO:0016810">
    <property type="term" value="F:hydrolase activity, acting on carbon-nitrogen (but not peptide) bonds"/>
    <property type="evidence" value="ECO:0007669"/>
    <property type="project" value="InterPro"/>
</dbReference>
<dbReference type="InterPro" id="IPR011059">
    <property type="entry name" value="Metal-dep_hydrolase_composite"/>
</dbReference>
<proteinExistence type="predicted"/>
<feature type="domain" description="Amidohydrolase 3" evidence="1">
    <location>
        <begin position="50"/>
        <end position="535"/>
    </location>
</feature>
<dbReference type="InterPro" id="IPR032466">
    <property type="entry name" value="Metal_Hydrolase"/>
</dbReference>
<name>A0A371JIS2_9FIRM</name>
<protein>
    <submittedName>
        <fullName evidence="2">Amidohydrolase</fullName>
    </submittedName>
</protein>
<dbReference type="PANTHER" id="PTHR22642:SF2">
    <property type="entry name" value="PROTEIN LONG AFTER FAR-RED 3"/>
    <property type="match status" value="1"/>
</dbReference>
<organism evidence="2 3">
    <name type="scientific">Lachnotalea glycerini</name>
    <dbReference type="NCBI Taxonomy" id="1763509"/>
    <lineage>
        <taxon>Bacteria</taxon>
        <taxon>Bacillati</taxon>
        <taxon>Bacillota</taxon>
        <taxon>Clostridia</taxon>
        <taxon>Lachnospirales</taxon>
        <taxon>Lachnospiraceae</taxon>
        <taxon>Lachnotalea</taxon>
    </lineage>
</organism>
<dbReference type="Gene3D" id="2.30.40.10">
    <property type="entry name" value="Urease, subunit C, domain 1"/>
    <property type="match status" value="1"/>
</dbReference>
<dbReference type="OrthoDB" id="9767366at2"/>
<dbReference type="Gene3D" id="3.20.20.140">
    <property type="entry name" value="Metal-dependent hydrolases"/>
    <property type="match status" value="1"/>
</dbReference>
<dbReference type="SUPFAM" id="SSF51338">
    <property type="entry name" value="Composite domain of metallo-dependent hydrolases"/>
    <property type="match status" value="1"/>
</dbReference>
<dbReference type="RefSeq" id="WP_094379411.1">
    <property type="nucleotide sequence ID" value="NZ_NOKA02000003.1"/>
</dbReference>
<keyword evidence="2" id="KW-0378">Hydrolase</keyword>
<dbReference type="Pfam" id="PF07969">
    <property type="entry name" value="Amidohydro_3"/>
    <property type="match status" value="1"/>
</dbReference>
<comment type="caution">
    <text evidence="2">The sequence shown here is derived from an EMBL/GenBank/DDBJ whole genome shotgun (WGS) entry which is preliminary data.</text>
</comment>
<dbReference type="Proteomes" id="UP000216411">
    <property type="component" value="Unassembled WGS sequence"/>
</dbReference>
<accession>A0A371JIS2</accession>
<reference evidence="2 3" key="1">
    <citation type="journal article" date="2017" name="Genome Announc.">
        <title>Draft Genome Sequence of a Sporulating and Motile Strain of Lachnotalea glycerini Isolated from Water in Quebec City, Canada.</title>
        <authorList>
            <person name="Maheux A.F."/>
            <person name="Boudreau D.K."/>
            <person name="Berube E."/>
            <person name="Boissinot M."/>
            <person name="Raymond F."/>
            <person name="Brodeur S."/>
            <person name="Corbeil J."/>
            <person name="Isabel S."/>
            <person name="Omar R.F."/>
            <person name="Bergeron M.G."/>
        </authorList>
    </citation>
    <scope>NUCLEOTIDE SEQUENCE [LARGE SCALE GENOMIC DNA]</scope>
    <source>
        <strain evidence="2 3">CCRI-19302</strain>
    </source>
</reference>